<dbReference type="InterPro" id="IPR036852">
    <property type="entry name" value="Peptidase_S8/S53_dom_sf"/>
</dbReference>
<dbReference type="FunFam" id="3.30.70.80:FF:000002">
    <property type="entry name" value="Subtilisin-like protease SBT5.3"/>
    <property type="match status" value="1"/>
</dbReference>
<sequence>MRATIVFTLLILWNFVLVHGATSNTKRHYIVYMGHHSYKNSEAVKSANHDTLASVTGSHNAAQNAALHHYTRSFRGFSAMLTPDQANKLSESDSVISLFESKTSKIHTTHSWKFLNMKSVLGSKQPLELKSDVIIGMLDSGVWPESKSFDDYGLDAVPKRFKGECVTGEHFSMHNCNRKIIGARYYSKGYEQEYGSLESFNLTFYRSARDADGHGSHTASTVAGSVVPYSSLLGLANGTARGGAPGARLAIYKVCWFGFCSDADVLSAMDDAISDGVDIMSISLGPDPPQPSYFSDAISIGSFHAFQKGIVVSASAGNSGFPGTVTNAAPWILSVAASTIDREFDSLIYLNNSKPIKGHGVNLGNTNNYYELVAGSNAAAPGVPAINASFCKENTLDPTLIKGKIIVCMLETVFEDRREKAVFIKKGGGVGIILIDPLAEDLLVQFVIQGVVISPEAAPELLAYIASYKKPMARITHSVTVLSTKPAPEMATFSSKGPNSRTPDIIKPDITAPGVNILAAWSPVSTESTAGRELDYNILSGTSMACPHASAAAAIIKSYHPSWSAAAIKSAIMTTAFVIDNDLNYIRLNLNNTRASPFDYGSGHLNPGRAINPGLVYDYDSNDILDLLCSKGANPAQLKNLTGKVEHCKSSPTPSYNLNYPSIAVSNMRGNLSVYRTVTYYGEGRNLYIPKIDNPSGVKVSVTPTQLRFYAYGEKLTYRLDFVPYEVSNGSYVFGAFAWIDGVNPVTSPIALNVISV</sequence>
<dbReference type="InterPro" id="IPR010259">
    <property type="entry name" value="S8pro/Inhibitor_I9"/>
</dbReference>
<evidence type="ECO:0000256" key="2">
    <source>
        <dbReference type="ARBA" id="ARBA00022670"/>
    </source>
</evidence>
<dbReference type="InterPro" id="IPR000209">
    <property type="entry name" value="Peptidase_S8/S53_dom"/>
</dbReference>
<feature type="domain" description="Inhibitor I9" evidence="10">
    <location>
        <begin position="29"/>
        <end position="107"/>
    </location>
</feature>
<evidence type="ECO:0000256" key="1">
    <source>
        <dbReference type="ARBA" id="ARBA00011073"/>
    </source>
</evidence>
<dbReference type="Gene3D" id="3.50.30.30">
    <property type="match status" value="1"/>
</dbReference>
<dbReference type="SUPFAM" id="SSF52743">
    <property type="entry name" value="Subtilisin-like"/>
    <property type="match status" value="1"/>
</dbReference>
<evidence type="ECO:0000313" key="12">
    <source>
        <dbReference type="EMBL" id="GAA0163961.1"/>
    </source>
</evidence>
<dbReference type="PRINTS" id="PR00723">
    <property type="entry name" value="SUBTILISIN"/>
</dbReference>
<comment type="similarity">
    <text evidence="1 7">Belongs to the peptidase S8 family.</text>
</comment>
<organism evidence="12 13">
    <name type="scientific">Lithospermum erythrorhizon</name>
    <name type="common">Purple gromwell</name>
    <name type="synonym">Lithospermum officinale var. erythrorhizon</name>
    <dbReference type="NCBI Taxonomy" id="34254"/>
    <lineage>
        <taxon>Eukaryota</taxon>
        <taxon>Viridiplantae</taxon>
        <taxon>Streptophyta</taxon>
        <taxon>Embryophyta</taxon>
        <taxon>Tracheophyta</taxon>
        <taxon>Spermatophyta</taxon>
        <taxon>Magnoliopsida</taxon>
        <taxon>eudicotyledons</taxon>
        <taxon>Gunneridae</taxon>
        <taxon>Pentapetalae</taxon>
        <taxon>asterids</taxon>
        <taxon>lamiids</taxon>
        <taxon>Boraginales</taxon>
        <taxon>Boraginaceae</taxon>
        <taxon>Boraginoideae</taxon>
        <taxon>Lithospermeae</taxon>
        <taxon>Lithospermum</taxon>
    </lineage>
</organism>
<comment type="caution">
    <text evidence="12">The sequence shown here is derived from an EMBL/GenBank/DDBJ whole genome shotgun (WGS) entry which is preliminary data.</text>
</comment>
<name>A0AAV3QLA9_LITER</name>
<keyword evidence="5 7" id="KW-0720">Serine protease</keyword>
<dbReference type="Gene3D" id="3.30.70.80">
    <property type="entry name" value="Peptidase S8 propeptide/proteinase inhibitor I9"/>
    <property type="match status" value="1"/>
</dbReference>
<protein>
    <submittedName>
        <fullName evidence="12">Serine protease</fullName>
    </submittedName>
</protein>
<dbReference type="InterPro" id="IPR045051">
    <property type="entry name" value="SBT"/>
</dbReference>
<dbReference type="CDD" id="cd02120">
    <property type="entry name" value="PA_subtilisin_like"/>
    <property type="match status" value="1"/>
</dbReference>
<reference evidence="12 13" key="1">
    <citation type="submission" date="2024-01" db="EMBL/GenBank/DDBJ databases">
        <title>The complete chloroplast genome sequence of Lithospermum erythrorhizon: insights into the phylogenetic relationship among Boraginaceae species and the maternal lineages of purple gromwells.</title>
        <authorList>
            <person name="Okada T."/>
            <person name="Watanabe K."/>
        </authorList>
    </citation>
    <scope>NUCLEOTIDE SEQUENCE [LARGE SCALE GENOMIC DNA]</scope>
</reference>
<dbReference type="PANTHER" id="PTHR10795">
    <property type="entry name" value="PROPROTEIN CONVERTASE SUBTILISIN/KEXIN"/>
    <property type="match status" value="1"/>
</dbReference>
<feature type="domain" description="Peptidase S8/S53" evidence="9">
    <location>
        <begin position="131"/>
        <end position="589"/>
    </location>
</feature>
<dbReference type="Pfam" id="PF00082">
    <property type="entry name" value="Peptidase_S8"/>
    <property type="match status" value="1"/>
</dbReference>
<dbReference type="Gene3D" id="2.60.40.2310">
    <property type="match status" value="1"/>
</dbReference>
<feature type="active site" description="Charge relay system" evidence="6 7">
    <location>
        <position position="543"/>
    </location>
</feature>
<evidence type="ECO:0000256" key="4">
    <source>
        <dbReference type="ARBA" id="ARBA00022801"/>
    </source>
</evidence>
<feature type="signal peptide" evidence="8">
    <location>
        <begin position="1"/>
        <end position="20"/>
    </location>
</feature>
<dbReference type="Gene3D" id="3.40.50.200">
    <property type="entry name" value="Peptidase S8/S53 domain"/>
    <property type="match status" value="1"/>
</dbReference>
<gene>
    <name evidence="12" type="ORF">LIER_19706</name>
</gene>
<keyword evidence="3 8" id="KW-0732">Signal</keyword>
<dbReference type="InterPro" id="IPR015500">
    <property type="entry name" value="Peptidase_S8_subtilisin-rel"/>
</dbReference>
<evidence type="ECO:0000313" key="13">
    <source>
        <dbReference type="Proteomes" id="UP001454036"/>
    </source>
</evidence>
<evidence type="ECO:0000256" key="7">
    <source>
        <dbReference type="PROSITE-ProRule" id="PRU01240"/>
    </source>
</evidence>
<keyword evidence="4 7" id="KW-0378">Hydrolase</keyword>
<dbReference type="Pfam" id="PF05922">
    <property type="entry name" value="Inhibitor_I9"/>
    <property type="match status" value="1"/>
</dbReference>
<dbReference type="InterPro" id="IPR023828">
    <property type="entry name" value="Peptidase_S8_Ser-AS"/>
</dbReference>
<dbReference type="Proteomes" id="UP001454036">
    <property type="component" value="Unassembled WGS sequence"/>
</dbReference>
<dbReference type="CDD" id="cd04852">
    <property type="entry name" value="Peptidases_S8_3"/>
    <property type="match status" value="1"/>
</dbReference>
<feature type="active site" description="Charge relay system" evidence="6 7">
    <location>
        <position position="214"/>
    </location>
</feature>
<evidence type="ECO:0000259" key="9">
    <source>
        <dbReference type="Pfam" id="PF00082"/>
    </source>
</evidence>
<dbReference type="InterPro" id="IPR041469">
    <property type="entry name" value="Subtilisin-like_FN3"/>
</dbReference>
<feature type="active site" description="Charge relay system" evidence="6 7">
    <location>
        <position position="139"/>
    </location>
</feature>
<dbReference type="PROSITE" id="PS00138">
    <property type="entry name" value="SUBTILASE_SER"/>
    <property type="match status" value="1"/>
</dbReference>
<dbReference type="PROSITE" id="PS51892">
    <property type="entry name" value="SUBTILASE"/>
    <property type="match status" value="1"/>
</dbReference>
<dbReference type="AlphaFoldDB" id="A0AAV3QLA9"/>
<evidence type="ECO:0000256" key="6">
    <source>
        <dbReference type="PIRSR" id="PIRSR615500-1"/>
    </source>
</evidence>
<proteinExistence type="inferred from homology"/>
<evidence type="ECO:0000259" key="10">
    <source>
        <dbReference type="Pfam" id="PF05922"/>
    </source>
</evidence>
<evidence type="ECO:0000256" key="3">
    <source>
        <dbReference type="ARBA" id="ARBA00022729"/>
    </source>
</evidence>
<dbReference type="FunFam" id="3.40.50.200:FF:000006">
    <property type="entry name" value="Subtilisin-like protease SBT1.5"/>
    <property type="match status" value="1"/>
</dbReference>
<feature type="domain" description="Subtilisin-like protease fibronectin type-III" evidence="11">
    <location>
        <begin position="657"/>
        <end position="751"/>
    </location>
</feature>
<dbReference type="Pfam" id="PF17766">
    <property type="entry name" value="fn3_6"/>
    <property type="match status" value="1"/>
</dbReference>
<feature type="chain" id="PRO_5043808530" evidence="8">
    <location>
        <begin position="21"/>
        <end position="757"/>
    </location>
</feature>
<dbReference type="GO" id="GO:0004252">
    <property type="term" value="F:serine-type endopeptidase activity"/>
    <property type="evidence" value="ECO:0007669"/>
    <property type="project" value="UniProtKB-UniRule"/>
</dbReference>
<evidence type="ECO:0000259" key="11">
    <source>
        <dbReference type="Pfam" id="PF17766"/>
    </source>
</evidence>
<dbReference type="InterPro" id="IPR034197">
    <property type="entry name" value="Peptidases_S8_3"/>
</dbReference>
<keyword evidence="13" id="KW-1185">Reference proteome</keyword>
<accession>A0AAV3QLA9</accession>
<evidence type="ECO:0000256" key="8">
    <source>
        <dbReference type="SAM" id="SignalP"/>
    </source>
</evidence>
<keyword evidence="2 7" id="KW-0645">Protease</keyword>
<dbReference type="EMBL" id="BAABME010004904">
    <property type="protein sequence ID" value="GAA0163961.1"/>
    <property type="molecule type" value="Genomic_DNA"/>
</dbReference>
<dbReference type="InterPro" id="IPR037045">
    <property type="entry name" value="S8pro/Inhibitor_I9_sf"/>
</dbReference>
<dbReference type="GO" id="GO:0006508">
    <property type="term" value="P:proteolysis"/>
    <property type="evidence" value="ECO:0007669"/>
    <property type="project" value="UniProtKB-KW"/>
</dbReference>
<evidence type="ECO:0000256" key="5">
    <source>
        <dbReference type="ARBA" id="ARBA00022825"/>
    </source>
</evidence>